<reference evidence="1 4" key="2">
    <citation type="submission" date="2020-12" db="EMBL/GenBank/DDBJ databases">
        <title>FDA dAtabase for Regulatory Grade micrObial Sequences (FDA-ARGOS): Supporting development and validation of Infectious Disease Dx tests.</title>
        <authorList>
            <person name="Sproer C."/>
            <person name="Gronow S."/>
            <person name="Severitt S."/>
            <person name="Schroder I."/>
            <person name="Tallon L."/>
            <person name="Sadzewicz L."/>
            <person name="Zhao X."/>
            <person name="Boylan J."/>
            <person name="Ott S."/>
            <person name="Bowen H."/>
            <person name="Vavikolanu K."/>
            <person name="Mehta A."/>
            <person name="Aluvathingal J."/>
            <person name="Nadendla S."/>
            <person name="Lowell S."/>
            <person name="Myers T."/>
            <person name="Yan Y."/>
            <person name="Sichtig H."/>
        </authorList>
    </citation>
    <scope>NUCLEOTIDE SEQUENCE [LARGE SCALE GENOMIC DNA]</scope>
    <source>
        <strain evidence="1 4">FDAARGOS_872</strain>
    </source>
</reference>
<sequence length="115" mass="13744">MNLVDKLAELAQSIDPALQLSYNKHYIGFWLNGRAYNFVLMRPRRSVMILELKIPEEEIKNIIKEVLGEDSEVDIMEYDARWRRSRIRLTADDLNKNQELLIQLFRKAFEFRKNS</sequence>
<gene>
    <name evidence="1" type="ORF">I6G29_13585</name>
    <name evidence="2" type="ORF">NCTC11997_00075</name>
</gene>
<dbReference type="Proteomes" id="UP000594903">
    <property type="component" value="Chromosome"/>
</dbReference>
<dbReference type="OrthoDB" id="7059891at2"/>
<dbReference type="EMBL" id="CP065725">
    <property type="protein sequence ID" value="QPT40107.1"/>
    <property type="molecule type" value="Genomic_DNA"/>
</dbReference>
<reference evidence="2 3" key="1">
    <citation type="submission" date="2018-06" db="EMBL/GenBank/DDBJ databases">
        <authorList>
            <consortium name="Pathogen Informatics"/>
            <person name="Doyle S."/>
        </authorList>
    </citation>
    <scope>NUCLEOTIDE SEQUENCE [LARGE SCALE GENOMIC DNA]</scope>
    <source>
        <strain evidence="2 3">NCTC11997</strain>
    </source>
</reference>
<name>A0A378XC68_9BURK</name>
<protein>
    <submittedName>
        <fullName evidence="2">Uncharacterized protein</fullName>
    </submittedName>
</protein>
<dbReference type="Proteomes" id="UP000254603">
    <property type="component" value="Unassembled WGS sequence"/>
</dbReference>
<dbReference type="AlphaFoldDB" id="A0A378XC68"/>
<keyword evidence="4" id="KW-1185">Reference proteome</keyword>
<evidence type="ECO:0000313" key="3">
    <source>
        <dbReference type="Proteomes" id="UP000254603"/>
    </source>
</evidence>
<accession>A0A378XC68</accession>
<dbReference type="STRING" id="1122619.GCA_000373745_02343"/>
<organism evidence="2 3">
    <name type="scientific">Oligella ureolytica</name>
    <dbReference type="NCBI Taxonomy" id="90244"/>
    <lineage>
        <taxon>Bacteria</taxon>
        <taxon>Pseudomonadati</taxon>
        <taxon>Pseudomonadota</taxon>
        <taxon>Betaproteobacteria</taxon>
        <taxon>Burkholderiales</taxon>
        <taxon>Alcaligenaceae</taxon>
        <taxon>Oligella</taxon>
    </lineage>
</organism>
<dbReference type="RefSeq" id="WP_018575529.1">
    <property type="nucleotide sequence ID" value="NZ_CP065725.1"/>
</dbReference>
<evidence type="ECO:0000313" key="2">
    <source>
        <dbReference type="EMBL" id="SUA50181.1"/>
    </source>
</evidence>
<evidence type="ECO:0000313" key="4">
    <source>
        <dbReference type="Proteomes" id="UP000594903"/>
    </source>
</evidence>
<dbReference type="EMBL" id="UGSB01000001">
    <property type="protein sequence ID" value="SUA50181.1"/>
    <property type="molecule type" value="Genomic_DNA"/>
</dbReference>
<proteinExistence type="predicted"/>
<evidence type="ECO:0000313" key="1">
    <source>
        <dbReference type="EMBL" id="QPT40107.1"/>
    </source>
</evidence>